<dbReference type="RefSeq" id="WP_168567446.1">
    <property type="nucleotide sequence ID" value="NZ_CP051167.1"/>
</dbReference>
<sequence>MQSNFANAMPNAIDADRSEAATEIASEPTWFQVHFVGCMEMYADTSVVADYFDAHQQWFPRCAKPMSADRIGENGYALTIGRFGSFGYEVEPKVGLHLLPQQEGLYLIETIPVPDYTPPGYDVDFKAAQRLIAAMPDYSDYKLDGVDSLPDRMTRVEWHLDLKVAVFFPKFIQALPQSLIQKTGDRLLAQIVKQVSRRLTYKVQEDFHQSQGEATFELFKKIWSKNRRREVCHECTPTDESNGAIAPEAIESVNEA</sequence>
<keyword evidence="2" id="KW-1185">Reference proteome</keyword>
<dbReference type="Pfam" id="PF09366">
    <property type="entry name" value="DUF1997"/>
    <property type="match status" value="1"/>
</dbReference>
<evidence type="ECO:0000313" key="2">
    <source>
        <dbReference type="Proteomes" id="UP000500857"/>
    </source>
</evidence>
<dbReference type="InterPro" id="IPR018971">
    <property type="entry name" value="DUF1997"/>
</dbReference>
<dbReference type="AlphaFoldDB" id="A0A6H1TVE2"/>
<name>A0A6H1TVE2_9CYAN</name>
<evidence type="ECO:0000313" key="1">
    <source>
        <dbReference type="EMBL" id="QIZ69289.1"/>
    </source>
</evidence>
<organism evidence="1 2">
    <name type="scientific">Oxynema aestuarii AP17</name>
    <dbReference type="NCBI Taxonomy" id="2064643"/>
    <lineage>
        <taxon>Bacteria</taxon>
        <taxon>Bacillati</taxon>
        <taxon>Cyanobacteriota</taxon>
        <taxon>Cyanophyceae</taxon>
        <taxon>Oscillatoriophycideae</taxon>
        <taxon>Oscillatoriales</taxon>
        <taxon>Oscillatoriaceae</taxon>
        <taxon>Oxynema</taxon>
        <taxon>Oxynema aestuarii</taxon>
    </lineage>
</organism>
<dbReference type="KEGG" id="oxy:HCG48_00695"/>
<protein>
    <submittedName>
        <fullName evidence="1">DUF1997 domain-containing protein</fullName>
    </submittedName>
</protein>
<proteinExistence type="predicted"/>
<dbReference type="Proteomes" id="UP000500857">
    <property type="component" value="Chromosome"/>
</dbReference>
<dbReference type="EMBL" id="CP051167">
    <property type="protein sequence ID" value="QIZ69289.1"/>
    <property type="molecule type" value="Genomic_DNA"/>
</dbReference>
<gene>
    <name evidence="1" type="ORF">HCG48_00695</name>
</gene>
<accession>A0A6H1TVE2</accession>
<reference evidence="1 2" key="1">
    <citation type="submission" date="2020-04" db="EMBL/GenBank/DDBJ databases">
        <authorList>
            <person name="Basu S."/>
            <person name="Maruthanayagam V."/>
            <person name="Chakraborty S."/>
            <person name="Pramanik A."/>
            <person name="Mukherjee J."/>
            <person name="Brink B."/>
        </authorList>
    </citation>
    <scope>NUCLEOTIDE SEQUENCE [LARGE SCALE GENOMIC DNA]</scope>
    <source>
        <strain evidence="1 2">AP17</strain>
    </source>
</reference>